<gene>
    <name evidence="1" type="ORF">AULFYP135_01717</name>
</gene>
<name>A0A6N2U0K7_9FIRM</name>
<accession>A0A6N2U0K7</accession>
<sequence>MYEQQSLLTADLDEIIDATGHNDAQPQEQAQKAPAVKYYPIDEETARRAHEMMSMRDYPAGRATNEYRASVDKAAALVERCKAATSPYYHGKLDALLDRYARRLAQWTNDYNRNGASCPSILVSGGSNFPVKKKQRQNAREDSLWQEYKEIEAILHKIKTVGSGPVDLADPHAREMLTDQLQQLQNRLDTGKAMNAYYRKHKTLKGFPGMSDETAAQNDAAIQSAYSWAQKPMPDYELSSLRGKIKRVEARLAELDARTAQQAQPAENTKFDGGEIVRNLEADRLQILFDEKPDEETRAALKSNGFRWSPRYSAWQRQLTPNAEQAARRALGLD</sequence>
<reference evidence="1" key="1">
    <citation type="submission" date="2019-11" db="EMBL/GenBank/DDBJ databases">
        <authorList>
            <person name="Feng L."/>
        </authorList>
    </citation>
    <scope>NUCLEOTIDE SEQUENCE</scope>
    <source>
        <strain evidence="1">AundefinedLFYP135</strain>
    </source>
</reference>
<dbReference type="EMBL" id="CACRSL010000003">
    <property type="protein sequence ID" value="VYT11914.1"/>
    <property type="molecule type" value="Genomic_DNA"/>
</dbReference>
<protein>
    <submittedName>
        <fullName evidence="1">Uncharacterized protein</fullName>
    </submittedName>
</protein>
<proteinExistence type="predicted"/>
<evidence type="ECO:0000313" key="1">
    <source>
        <dbReference type="EMBL" id="VYT11914.1"/>
    </source>
</evidence>
<dbReference type="AlphaFoldDB" id="A0A6N2U0K7"/>
<organism evidence="1">
    <name type="scientific">uncultured Anaerotruncus sp</name>
    <dbReference type="NCBI Taxonomy" id="905011"/>
    <lineage>
        <taxon>Bacteria</taxon>
        <taxon>Bacillati</taxon>
        <taxon>Bacillota</taxon>
        <taxon>Clostridia</taxon>
        <taxon>Eubacteriales</taxon>
        <taxon>Oscillospiraceae</taxon>
        <taxon>Anaerotruncus</taxon>
        <taxon>environmental samples</taxon>
    </lineage>
</organism>